<proteinExistence type="predicted"/>
<accession>A0A819A6X7</accession>
<evidence type="ECO:0000313" key="2">
    <source>
        <dbReference type="EMBL" id="CAF3779130.1"/>
    </source>
</evidence>
<evidence type="ECO:0000313" key="3">
    <source>
        <dbReference type="Proteomes" id="UP000663842"/>
    </source>
</evidence>
<dbReference type="EMBL" id="CAJOBF010000236">
    <property type="protein sequence ID" value="CAF3779130.1"/>
    <property type="molecule type" value="Genomic_DNA"/>
</dbReference>
<dbReference type="AlphaFoldDB" id="A0A819A6X7"/>
<dbReference type="Gene3D" id="1.25.10.10">
    <property type="entry name" value="Leucine-rich Repeat Variant"/>
    <property type="match status" value="1"/>
</dbReference>
<keyword evidence="1" id="KW-1133">Transmembrane helix</keyword>
<keyword evidence="1" id="KW-0472">Membrane</keyword>
<sequence length="306" mass="33800">MKHLSESLKRTYTIYNQNEMQNKIIQLLQLQGKNTKARTLRLLSQLPISVPVSKLLLEILKIFPSTNWETDRNAYAALGVIGRKAATDEGIDVAVNALLDKDSIVRISACGTLRGMNEKVATGEVIRCVVNWFSDGKGSNFSDQGSTLEWILSSESEIKALDSEMVGKLNSGVRSNNWIELQDFSSKKMIKMFVETTSAFWLPVCVYIALIQCVAVRVIDKNIIIYGSEGVSVLEVSNLDSIAVLKEAFRTEILELAGDSLEVAQSIQNMTDALSHGDFDDGKLNYSDDHGDLSISMEPTLKKLGS</sequence>
<dbReference type="InterPro" id="IPR016024">
    <property type="entry name" value="ARM-type_fold"/>
</dbReference>
<keyword evidence="1" id="KW-0812">Transmembrane</keyword>
<organism evidence="2 3">
    <name type="scientific">Rotaria magnacalcarata</name>
    <dbReference type="NCBI Taxonomy" id="392030"/>
    <lineage>
        <taxon>Eukaryota</taxon>
        <taxon>Metazoa</taxon>
        <taxon>Spiralia</taxon>
        <taxon>Gnathifera</taxon>
        <taxon>Rotifera</taxon>
        <taxon>Eurotatoria</taxon>
        <taxon>Bdelloidea</taxon>
        <taxon>Philodinida</taxon>
        <taxon>Philodinidae</taxon>
        <taxon>Rotaria</taxon>
    </lineage>
</organism>
<protein>
    <recommendedName>
        <fullName evidence="4">HEAT repeat domain-containing protein</fullName>
    </recommendedName>
</protein>
<comment type="caution">
    <text evidence="2">The sequence shown here is derived from an EMBL/GenBank/DDBJ whole genome shotgun (WGS) entry which is preliminary data.</text>
</comment>
<name>A0A819A6X7_9BILA</name>
<evidence type="ECO:0008006" key="4">
    <source>
        <dbReference type="Google" id="ProtNLM"/>
    </source>
</evidence>
<feature type="transmembrane region" description="Helical" evidence="1">
    <location>
        <begin position="199"/>
        <end position="219"/>
    </location>
</feature>
<reference evidence="2" key="1">
    <citation type="submission" date="2021-02" db="EMBL/GenBank/DDBJ databases">
        <authorList>
            <person name="Nowell W R."/>
        </authorList>
    </citation>
    <scope>NUCLEOTIDE SEQUENCE</scope>
</reference>
<dbReference type="Proteomes" id="UP000663842">
    <property type="component" value="Unassembled WGS sequence"/>
</dbReference>
<evidence type="ECO:0000256" key="1">
    <source>
        <dbReference type="SAM" id="Phobius"/>
    </source>
</evidence>
<gene>
    <name evidence="2" type="ORF">UXM345_LOCUS3588</name>
</gene>
<dbReference type="SUPFAM" id="SSF48371">
    <property type="entry name" value="ARM repeat"/>
    <property type="match status" value="1"/>
</dbReference>
<dbReference type="InterPro" id="IPR011989">
    <property type="entry name" value="ARM-like"/>
</dbReference>